<proteinExistence type="predicted"/>
<evidence type="ECO:0000256" key="1">
    <source>
        <dbReference type="SAM" id="Phobius"/>
    </source>
</evidence>
<dbReference type="InterPro" id="IPR052979">
    <property type="entry name" value="Adenylate-forming_domain"/>
</dbReference>
<keyword evidence="1" id="KW-1133">Transmembrane helix</keyword>
<feature type="transmembrane region" description="Helical" evidence="1">
    <location>
        <begin position="212"/>
        <end position="234"/>
    </location>
</feature>
<dbReference type="EMBL" id="WJXA01000013">
    <property type="protein sequence ID" value="KAF7121098.1"/>
    <property type="molecule type" value="Genomic_DNA"/>
</dbReference>
<accession>A0A834G6Z8</accession>
<dbReference type="PANTHER" id="PTHR33927:SF1">
    <property type="entry name" value="TRANSMEMBRANE PROTEIN"/>
    <property type="match status" value="1"/>
</dbReference>
<feature type="transmembrane region" description="Helical" evidence="1">
    <location>
        <begin position="101"/>
        <end position="123"/>
    </location>
</feature>
<dbReference type="PANTHER" id="PTHR33927">
    <property type="entry name" value="TRANSMEMBRANE PROTEIN"/>
    <property type="match status" value="1"/>
</dbReference>
<protein>
    <submittedName>
        <fullName evidence="2">Uncharacterized protein</fullName>
    </submittedName>
</protein>
<evidence type="ECO:0000313" key="2">
    <source>
        <dbReference type="EMBL" id="KAF7121098.1"/>
    </source>
</evidence>
<name>A0A834G6Z8_RHOSS</name>
<dbReference type="AlphaFoldDB" id="A0A834G6Z8"/>
<keyword evidence="1" id="KW-0472">Membrane</keyword>
<feature type="transmembrane region" description="Helical" evidence="1">
    <location>
        <begin position="175"/>
        <end position="200"/>
    </location>
</feature>
<keyword evidence="1" id="KW-0812">Transmembrane</keyword>
<reference evidence="2" key="1">
    <citation type="submission" date="2019-11" db="EMBL/GenBank/DDBJ databases">
        <authorList>
            <person name="Liu Y."/>
            <person name="Hou J."/>
            <person name="Li T.-Q."/>
            <person name="Guan C.-H."/>
            <person name="Wu X."/>
            <person name="Wu H.-Z."/>
            <person name="Ling F."/>
            <person name="Zhang R."/>
            <person name="Shi X.-G."/>
            <person name="Ren J.-P."/>
            <person name="Chen E.-F."/>
            <person name="Sun J.-M."/>
        </authorList>
    </citation>
    <scope>NUCLEOTIDE SEQUENCE</scope>
    <source>
        <strain evidence="2">Adult_tree_wgs_1</strain>
        <tissue evidence="2">Leaves</tissue>
    </source>
</reference>
<comment type="caution">
    <text evidence="2">The sequence shown here is derived from an EMBL/GenBank/DDBJ whole genome shotgun (WGS) entry which is preliminary data.</text>
</comment>
<keyword evidence="3" id="KW-1185">Reference proteome</keyword>
<dbReference type="OrthoDB" id="3142841at2759"/>
<gene>
    <name evidence="2" type="ORF">RHSIM_Rhsim13G0186500</name>
</gene>
<organism evidence="2 3">
    <name type="scientific">Rhododendron simsii</name>
    <name type="common">Sims's rhododendron</name>
    <dbReference type="NCBI Taxonomy" id="118357"/>
    <lineage>
        <taxon>Eukaryota</taxon>
        <taxon>Viridiplantae</taxon>
        <taxon>Streptophyta</taxon>
        <taxon>Embryophyta</taxon>
        <taxon>Tracheophyta</taxon>
        <taxon>Spermatophyta</taxon>
        <taxon>Magnoliopsida</taxon>
        <taxon>eudicotyledons</taxon>
        <taxon>Gunneridae</taxon>
        <taxon>Pentapetalae</taxon>
        <taxon>asterids</taxon>
        <taxon>Ericales</taxon>
        <taxon>Ericaceae</taxon>
        <taxon>Ericoideae</taxon>
        <taxon>Rhodoreae</taxon>
        <taxon>Rhododendron</taxon>
    </lineage>
</organism>
<evidence type="ECO:0000313" key="3">
    <source>
        <dbReference type="Proteomes" id="UP000626092"/>
    </source>
</evidence>
<sequence length="464" mass="51158">MENPKKLQRFSSCRGVTFEIMPHLSPFAITDAPIAAIPTSKRNILFHWGSSSKIFPSFNAIPQLPPVKSKREQTKKPNKPKESRLSVIMLDQGLFTVYKRLFVTCLAVNITLLVLTATGSFPYGKNKAALFSIGNILALVLCRSEACLQIVFYLAVKIFGWSWVPLFIKTAVTALLQSLGGIHSDCGISSIAWLVYALVLTLRDTENTSPEIVAVASTILFLLFLRSLAAFPLVHHLHHNIFERTHRLAMRRVKVNVSAPSNHASIIKLKGGVKPGILGRISPSPLSEWHAFAIISDGKKEHMMLAGAVGDFTKSLFSDPPSHLWVRTIHFAGLPYLVNMCDRVLLVATSSGICIFLSWLLQPCATHVCLLWVAKGIEQNFGKEITEWVSGYPKDRLIVHDTAVLGRPNVSQMTIDTARTMGAEVVIVTSNPAGSREIVNACKLSCWDCCLWSYLGLLNLGMKG</sequence>
<dbReference type="Proteomes" id="UP000626092">
    <property type="component" value="Unassembled WGS sequence"/>
</dbReference>